<sequence>MKVFLANQCKFWDCFEKISPVHTFCGDHFEWAQAGDIDDCPLCDRGKFSKYPLCTDCETNSSDSIKTDNTKLATIHLLSVVNDLMTMVNSDTAGWPDEKLRQLDRLEHAANMVRKELQSG</sequence>
<gene>
    <name evidence="1" type="ORF">METZ01_LOCUS102</name>
</gene>
<reference evidence="1" key="1">
    <citation type="submission" date="2018-05" db="EMBL/GenBank/DDBJ databases">
        <authorList>
            <person name="Lanie J.A."/>
            <person name="Ng W.-L."/>
            <person name="Kazmierczak K.M."/>
            <person name="Andrzejewski T.M."/>
            <person name="Davidsen T.M."/>
            <person name="Wayne K.J."/>
            <person name="Tettelin H."/>
            <person name="Glass J.I."/>
            <person name="Rusch D."/>
            <person name="Podicherti R."/>
            <person name="Tsui H.-C.T."/>
            <person name="Winkler M.E."/>
        </authorList>
    </citation>
    <scope>NUCLEOTIDE SEQUENCE</scope>
</reference>
<proteinExistence type="predicted"/>
<accession>A0A381N0P2</accession>
<evidence type="ECO:0000313" key="1">
    <source>
        <dbReference type="EMBL" id="SUZ47248.1"/>
    </source>
</evidence>
<protein>
    <submittedName>
        <fullName evidence="1">Uncharacterized protein</fullName>
    </submittedName>
</protein>
<dbReference type="EMBL" id="UINC01000006">
    <property type="protein sequence ID" value="SUZ47248.1"/>
    <property type="molecule type" value="Genomic_DNA"/>
</dbReference>
<name>A0A381N0P2_9ZZZZ</name>
<dbReference type="AlphaFoldDB" id="A0A381N0P2"/>
<organism evidence="1">
    <name type="scientific">marine metagenome</name>
    <dbReference type="NCBI Taxonomy" id="408172"/>
    <lineage>
        <taxon>unclassified sequences</taxon>
        <taxon>metagenomes</taxon>
        <taxon>ecological metagenomes</taxon>
    </lineage>
</organism>